<dbReference type="Gene3D" id="3.90.1140.10">
    <property type="entry name" value="Cyclic phosphodiesterase"/>
    <property type="match status" value="1"/>
</dbReference>
<comment type="caution">
    <text evidence="13">The sequence shown here is derived from an EMBL/GenBank/DDBJ whole genome shotgun (WGS) entry which is preliminary data.</text>
</comment>
<evidence type="ECO:0000259" key="12">
    <source>
        <dbReference type="Pfam" id="PF04928"/>
    </source>
</evidence>
<comment type="similarity">
    <text evidence="2">Belongs to the poly(A) polymerase family.</text>
</comment>
<protein>
    <recommendedName>
        <fullName evidence="3">polynucleotide adenylyltransferase</fullName>
        <ecNumber evidence="3">2.7.7.19</ecNumber>
    </recommendedName>
</protein>
<dbReference type="InterPro" id="IPR043519">
    <property type="entry name" value="NT_sf"/>
</dbReference>
<dbReference type="Pfam" id="PF04928">
    <property type="entry name" value="PAP_central"/>
    <property type="match status" value="1"/>
</dbReference>
<dbReference type="GO" id="GO:0005634">
    <property type="term" value="C:nucleus"/>
    <property type="evidence" value="ECO:0007669"/>
    <property type="project" value="UniProtKB-SubCell"/>
</dbReference>
<feature type="signal peptide" evidence="9">
    <location>
        <begin position="1"/>
        <end position="23"/>
    </location>
</feature>
<evidence type="ECO:0000256" key="2">
    <source>
        <dbReference type="ARBA" id="ARBA00010912"/>
    </source>
</evidence>
<reference evidence="13 14" key="1">
    <citation type="journal article" date="2019" name="Sci. Rep.">
        <title>Comparative genomics of chytrid fungi reveal insights into the obligate biotrophic and pathogenic lifestyle of Synchytrium endobioticum.</title>
        <authorList>
            <person name="van de Vossenberg B.T.L.H."/>
            <person name="Warris S."/>
            <person name="Nguyen H.D.T."/>
            <person name="van Gent-Pelzer M.P.E."/>
            <person name="Joly D.L."/>
            <person name="van de Geest H.C."/>
            <person name="Bonants P.J.M."/>
            <person name="Smith D.S."/>
            <person name="Levesque C.A."/>
            <person name="van der Lee T.A.J."/>
        </authorList>
    </citation>
    <scope>NUCLEOTIDE SEQUENCE [LARGE SCALE GENOMIC DNA]</scope>
    <source>
        <strain evidence="13 14">CBS 675.73</strain>
    </source>
</reference>
<dbReference type="InterPro" id="IPR009097">
    <property type="entry name" value="Cyclic_Pdiesterase"/>
</dbReference>
<dbReference type="SUPFAM" id="SSF81301">
    <property type="entry name" value="Nucleotidyltransferase"/>
    <property type="match status" value="1"/>
</dbReference>
<comment type="subcellular location">
    <subcellularLocation>
        <location evidence="1">Nucleus</location>
    </subcellularLocation>
</comment>
<accession>A0A507D7H0</accession>
<feature type="domain" description="MJ1316 RNA cyclic group end recognition" evidence="11">
    <location>
        <begin position="1021"/>
        <end position="1102"/>
    </location>
</feature>
<evidence type="ECO:0000256" key="5">
    <source>
        <dbReference type="ARBA" id="ARBA00022679"/>
    </source>
</evidence>
<evidence type="ECO:0000256" key="9">
    <source>
        <dbReference type="SAM" id="SignalP"/>
    </source>
</evidence>
<dbReference type="Pfam" id="PF13563">
    <property type="entry name" value="2_5_RNA_ligase2"/>
    <property type="match status" value="1"/>
</dbReference>
<dbReference type="PANTHER" id="PTHR10682:SF10">
    <property type="entry name" value="POLYNUCLEOTIDE ADENYLYLTRANSFERASE"/>
    <property type="match status" value="1"/>
</dbReference>
<evidence type="ECO:0000259" key="10">
    <source>
        <dbReference type="Pfam" id="PF03372"/>
    </source>
</evidence>
<dbReference type="Pfam" id="PF04457">
    <property type="entry name" value="MJ1316"/>
    <property type="match status" value="1"/>
</dbReference>
<proteinExistence type="inferred from homology"/>
<evidence type="ECO:0000313" key="14">
    <source>
        <dbReference type="Proteomes" id="UP000320333"/>
    </source>
</evidence>
<keyword evidence="4" id="KW-0507">mRNA processing</keyword>
<keyword evidence="7" id="KW-0067">ATP-binding</keyword>
<dbReference type="SUPFAM" id="SSF56219">
    <property type="entry name" value="DNase I-like"/>
    <property type="match status" value="1"/>
</dbReference>
<gene>
    <name evidence="13" type="ORF">CcCBS67573_g10296</name>
</gene>
<sequence>MSSAISSSALGALCVVVLAPTETIETPGSTMNTIQQFRQKYDKAAPRWPPHVTLIPPPQLPVSQVTLKQLQDAFAPITQQCTSIELLFDTVSVFSHRGGSSTIVLEPSETSIELEHLKRQLDASLPERMNVRPDRHEFRPHLTVATMAAGDPGPLQRLIQKELLGTDSFPLRVCVDAVAIMSKKVGKMEAYSCARLLPLLKDLSLKEVSLVAATVVVAPSKIETPVIANASIQSCAHNRASNAWERLSDATNPDIAHISDMSLLTYNILNDPSHPSNYDADTRFQSLLRILEQEGPDLIALQEVNSAFLNLALEDTSIQSHYYISAVTMDQVPTNLLLLSKYPFSFQIVQLSTGKKAIVASFGELQVAVVHLTSDYAGDKSRLRCNQFRTLVEFLGGGDAIVMGDFNMESKSALEAAFVEAGFQDGWTCTQPAGADGVTYHSMRNSLAAQVSRRGVVLRMDRVLVRLRDWDVGKSWIVGRGLEEDVSDHYGVACVLNRACENASADDVGRAEIARSYEEVEKDCAADAPVSKFLLSQNALPTKTSFETRVAALSALQDIFAKAFYPSPFYMTPVGSFTLGTDSPTSDLDILCLGLIHRRDLFSILRGTDTEEREPFPFPEHCRLIRIVVDAKIPILELSIHGIHVDVQYASFPIPAAHSRIAFNLDTAIAETVFPAQTRALLASYTDAQLIQHAVPDTCKSAFRLAARVLKVWARVKGMHLVKLGFPPSHALVVLLAGLFKRGDVSGTITAGGLAAKFFRVWSAHDWDVPVEWDSKARGTSAHREERDRMTVVAPSGSINICRNVVTSSRNVWVHELKRGYDLVCEVEAQGSEFGEDFLEKLCQEYPILQQHSSFIHIQTSGISFQQLQKLKATVERQFITLLIHIHQRCPSITVRPWSQWLVQPENDPETTANFILGLSKGGTSPTSPSEQKSALAMLDNLLVNFEAQVMAEEFPVGMWVQALRVGKAGVANLIPAPVHDPTSAPVEMPHPEPAAPQRVFERDHAAATGISSKISSKSKLRSSEDVFNRIVWDNRFDPDTFVIGYMDRFTGIQEIPFTDFAARKADQQGEDWIPFHRVWYFKRVVVNVQSGESVVEVVWDRKSKSDCIFT</sequence>
<feature type="domain" description="Poly(A) polymerase central" evidence="12">
    <location>
        <begin position="703"/>
        <end position="834"/>
    </location>
</feature>
<evidence type="ECO:0000256" key="8">
    <source>
        <dbReference type="ARBA" id="ARBA00023242"/>
    </source>
</evidence>
<evidence type="ECO:0000256" key="6">
    <source>
        <dbReference type="ARBA" id="ARBA00022741"/>
    </source>
</evidence>
<dbReference type="Gene3D" id="1.10.1410.10">
    <property type="match status" value="1"/>
</dbReference>
<evidence type="ECO:0000256" key="1">
    <source>
        <dbReference type="ARBA" id="ARBA00004123"/>
    </source>
</evidence>
<dbReference type="GO" id="GO:0006397">
    <property type="term" value="P:mRNA processing"/>
    <property type="evidence" value="ECO:0007669"/>
    <property type="project" value="UniProtKB-KW"/>
</dbReference>
<evidence type="ECO:0000256" key="4">
    <source>
        <dbReference type="ARBA" id="ARBA00022664"/>
    </source>
</evidence>
<evidence type="ECO:0000259" key="11">
    <source>
        <dbReference type="Pfam" id="PF04457"/>
    </source>
</evidence>
<dbReference type="OrthoDB" id="2154703at2759"/>
<dbReference type="STRING" id="246404.A0A507D7H0"/>
<dbReference type="EMBL" id="QEAP01001346">
    <property type="protein sequence ID" value="TPX46780.1"/>
    <property type="molecule type" value="Genomic_DNA"/>
</dbReference>
<dbReference type="EC" id="2.7.7.19" evidence="3"/>
<keyword evidence="6" id="KW-0547">Nucleotide-binding</keyword>
<dbReference type="GO" id="GO:0005524">
    <property type="term" value="F:ATP binding"/>
    <property type="evidence" value="ECO:0007669"/>
    <property type="project" value="UniProtKB-KW"/>
</dbReference>
<feature type="chain" id="PRO_5021234486" description="polynucleotide adenylyltransferase" evidence="9">
    <location>
        <begin position="24"/>
        <end position="1111"/>
    </location>
</feature>
<dbReference type="InterPro" id="IPR007012">
    <property type="entry name" value="PolA_pol_cen_dom"/>
</dbReference>
<dbReference type="GO" id="GO:1990817">
    <property type="term" value="F:poly(A) RNA polymerase activity"/>
    <property type="evidence" value="ECO:0007669"/>
    <property type="project" value="UniProtKB-EC"/>
</dbReference>
<dbReference type="InterPro" id="IPR005135">
    <property type="entry name" value="Endo/exonuclease/phosphatase"/>
</dbReference>
<keyword evidence="5" id="KW-0808">Transferase</keyword>
<keyword evidence="8" id="KW-0539">Nucleus</keyword>
<organism evidence="13 14">
    <name type="scientific">Chytriomyces confervae</name>
    <dbReference type="NCBI Taxonomy" id="246404"/>
    <lineage>
        <taxon>Eukaryota</taxon>
        <taxon>Fungi</taxon>
        <taxon>Fungi incertae sedis</taxon>
        <taxon>Chytridiomycota</taxon>
        <taxon>Chytridiomycota incertae sedis</taxon>
        <taxon>Chytridiomycetes</taxon>
        <taxon>Chytridiales</taxon>
        <taxon>Chytriomycetaceae</taxon>
        <taxon>Chytriomyces</taxon>
    </lineage>
</organism>
<evidence type="ECO:0000256" key="7">
    <source>
        <dbReference type="ARBA" id="ARBA00022840"/>
    </source>
</evidence>
<dbReference type="InterPro" id="IPR036691">
    <property type="entry name" value="Endo/exonu/phosph_ase_sf"/>
</dbReference>
<name>A0A507D7H0_9FUNG</name>
<dbReference type="SUPFAM" id="SSF55144">
    <property type="entry name" value="LigT-like"/>
    <property type="match status" value="1"/>
</dbReference>
<dbReference type="Pfam" id="PF03372">
    <property type="entry name" value="Exo_endo_phos"/>
    <property type="match status" value="1"/>
</dbReference>
<evidence type="ECO:0000313" key="13">
    <source>
        <dbReference type="EMBL" id="TPX46780.1"/>
    </source>
</evidence>
<feature type="domain" description="Endonuclease/exonuclease/phosphatase" evidence="10">
    <location>
        <begin position="264"/>
        <end position="489"/>
    </location>
</feature>
<dbReference type="Gene3D" id="3.60.10.10">
    <property type="entry name" value="Endonuclease/exonuclease/phosphatase"/>
    <property type="match status" value="1"/>
</dbReference>
<evidence type="ECO:0000256" key="3">
    <source>
        <dbReference type="ARBA" id="ARBA00012388"/>
    </source>
</evidence>
<dbReference type="SUPFAM" id="SSF81631">
    <property type="entry name" value="PAP/OAS1 substrate-binding domain"/>
    <property type="match status" value="1"/>
</dbReference>
<dbReference type="InterPro" id="IPR040459">
    <property type="entry name" value="MJ1316"/>
</dbReference>
<keyword evidence="9" id="KW-0732">Signal</keyword>
<dbReference type="AlphaFoldDB" id="A0A507D7H0"/>
<dbReference type="PANTHER" id="PTHR10682">
    <property type="entry name" value="POLY A POLYMERASE"/>
    <property type="match status" value="1"/>
</dbReference>
<keyword evidence="14" id="KW-1185">Reference proteome</keyword>
<dbReference type="Proteomes" id="UP000320333">
    <property type="component" value="Unassembled WGS sequence"/>
</dbReference>